<feature type="transmembrane region" description="Helical" evidence="10">
    <location>
        <begin position="141"/>
        <end position="164"/>
    </location>
</feature>
<feature type="transmembrane region" description="Helical" evidence="10">
    <location>
        <begin position="171"/>
        <end position="189"/>
    </location>
</feature>
<comment type="function">
    <text evidence="8">Involved in peptidoglycan biosynthesis. Transports lipid-linked peptidoglycan precursors from the inner to the outer leaflet of the cytoplasmic membrane.</text>
</comment>
<evidence type="ECO:0000256" key="4">
    <source>
        <dbReference type="ARBA" id="ARBA00022960"/>
    </source>
</evidence>
<dbReference type="EMBL" id="JBHUOV010000002">
    <property type="protein sequence ID" value="MFD2823587.1"/>
    <property type="molecule type" value="Genomic_DNA"/>
</dbReference>
<dbReference type="PANTHER" id="PTHR47019:SF1">
    <property type="entry name" value="LIPID II FLIPPASE MURJ"/>
    <property type="match status" value="1"/>
</dbReference>
<evidence type="ECO:0000256" key="8">
    <source>
        <dbReference type="ARBA" id="ARBA00060041"/>
    </source>
</evidence>
<evidence type="ECO:0000313" key="11">
    <source>
        <dbReference type="EMBL" id="MFD2823587.1"/>
    </source>
</evidence>
<keyword evidence="6 10" id="KW-1133">Transmembrane helix</keyword>
<comment type="subcellular location">
    <subcellularLocation>
        <location evidence="1">Cell membrane</location>
        <topology evidence="1">Multi-pass membrane protein</topology>
    </subcellularLocation>
</comment>
<reference evidence="12" key="1">
    <citation type="journal article" date="2019" name="Int. J. Syst. Evol. Microbiol.">
        <title>The Global Catalogue of Microorganisms (GCM) 10K type strain sequencing project: providing services to taxonomists for standard genome sequencing and annotation.</title>
        <authorList>
            <consortium name="The Broad Institute Genomics Platform"/>
            <consortium name="The Broad Institute Genome Sequencing Center for Infectious Disease"/>
            <person name="Wu L."/>
            <person name="Ma J."/>
        </authorList>
    </citation>
    <scope>NUCLEOTIDE SEQUENCE [LARGE SCALE GENOMIC DNA]</scope>
    <source>
        <strain evidence="12">KCTC 32141</strain>
    </source>
</reference>
<feature type="transmembrane region" description="Helical" evidence="10">
    <location>
        <begin position="321"/>
        <end position="340"/>
    </location>
</feature>
<feature type="transmembrane region" description="Helical" evidence="10">
    <location>
        <begin position="92"/>
        <end position="117"/>
    </location>
</feature>
<feature type="transmembrane region" description="Helical" evidence="10">
    <location>
        <begin position="12"/>
        <end position="32"/>
    </location>
</feature>
<accession>A0ABW5WLM5</accession>
<evidence type="ECO:0000256" key="9">
    <source>
        <dbReference type="ARBA" id="ARBA00061532"/>
    </source>
</evidence>
<evidence type="ECO:0000313" key="12">
    <source>
        <dbReference type="Proteomes" id="UP001597533"/>
    </source>
</evidence>
<keyword evidence="2" id="KW-1003">Cell membrane</keyword>
<dbReference type="PANTHER" id="PTHR47019">
    <property type="entry name" value="LIPID II FLIPPASE MURJ"/>
    <property type="match status" value="1"/>
</dbReference>
<comment type="similarity">
    <text evidence="9">Belongs to the MurJ/MviN family.</text>
</comment>
<keyword evidence="12" id="KW-1185">Reference proteome</keyword>
<feature type="transmembrane region" description="Helical" evidence="10">
    <location>
        <begin position="52"/>
        <end position="71"/>
    </location>
</feature>
<evidence type="ECO:0000256" key="1">
    <source>
        <dbReference type="ARBA" id="ARBA00004651"/>
    </source>
</evidence>
<dbReference type="Proteomes" id="UP001597533">
    <property type="component" value="Unassembled WGS sequence"/>
</dbReference>
<organism evidence="11 12">
    <name type="scientific">Lacinutrix iliipiscaria</name>
    <dbReference type="NCBI Taxonomy" id="1230532"/>
    <lineage>
        <taxon>Bacteria</taxon>
        <taxon>Pseudomonadati</taxon>
        <taxon>Bacteroidota</taxon>
        <taxon>Flavobacteriia</taxon>
        <taxon>Flavobacteriales</taxon>
        <taxon>Flavobacteriaceae</taxon>
        <taxon>Lacinutrix</taxon>
    </lineage>
</organism>
<dbReference type="InterPro" id="IPR004268">
    <property type="entry name" value="MurJ"/>
</dbReference>
<dbReference type="RefSeq" id="WP_183487636.1">
    <property type="nucleotide sequence ID" value="NZ_JBHUOV010000002.1"/>
</dbReference>
<proteinExistence type="inferred from homology"/>
<dbReference type="PRINTS" id="PR01806">
    <property type="entry name" value="VIRFACTRMVIN"/>
</dbReference>
<comment type="caution">
    <text evidence="11">The sequence shown here is derived from an EMBL/GenBank/DDBJ whole genome shotgun (WGS) entry which is preliminary data.</text>
</comment>
<feature type="transmembrane region" description="Helical" evidence="10">
    <location>
        <begin position="360"/>
        <end position="382"/>
    </location>
</feature>
<feature type="transmembrane region" description="Helical" evidence="10">
    <location>
        <begin position="195"/>
        <end position="217"/>
    </location>
</feature>
<dbReference type="Pfam" id="PF03023">
    <property type="entry name" value="MurJ"/>
    <property type="match status" value="1"/>
</dbReference>
<feature type="transmembrane region" description="Helical" evidence="10">
    <location>
        <begin position="249"/>
        <end position="273"/>
    </location>
</feature>
<evidence type="ECO:0000256" key="6">
    <source>
        <dbReference type="ARBA" id="ARBA00022989"/>
    </source>
</evidence>
<evidence type="ECO:0000256" key="7">
    <source>
        <dbReference type="ARBA" id="ARBA00023136"/>
    </source>
</evidence>
<keyword evidence="5" id="KW-0573">Peptidoglycan synthesis</keyword>
<evidence type="ECO:0000256" key="2">
    <source>
        <dbReference type="ARBA" id="ARBA00022475"/>
    </source>
</evidence>
<sequence>MKKNFNISALKKLISSPTVINIITVATIAILVKGLGFYKEVVVAGTFGLSELLDTFFVAAILPGFISEVFLNAFKGVFIPNYIAEKKTSNKLGAFQSTSFIITLGISLFFILLSYLFTDVFIETIIKGKTPAYYALVKVQFYYLLPCILFWGFASLLSGLLNIYDEFRYSSIYPIFTSITMLICIFFFKEQLQDSVLAVGMLSGAIIQFLFLFIVALQKKIIKIKKPDFLNSNTIIMLKQVPAKVSSGFLTGLISVTDQIFAGQLIIGSIAALNYGLRIPAFFTAIIVLALGNVLLPYFSNLNHDNKEEAFKKLYYILKRLFIGLVLVSVLIMIFSDFIIELCFERDEFTQEDTRIVANIQRMFLIGLPFTICGNIIVRFLTSINKNAYMAYISFATVILNIILDLILMKYYGVMGIALCTALLQMFRSIVYLNYTKKQEKKLAINHN</sequence>
<feature type="transmembrane region" description="Helical" evidence="10">
    <location>
        <begin position="389"/>
        <end position="408"/>
    </location>
</feature>
<keyword evidence="3 10" id="KW-0812">Transmembrane</keyword>
<evidence type="ECO:0000256" key="5">
    <source>
        <dbReference type="ARBA" id="ARBA00022984"/>
    </source>
</evidence>
<feature type="transmembrane region" description="Helical" evidence="10">
    <location>
        <begin position="414"/>
        <end position="435"/>
    </location>
</feature>
<dbReference type="InterPro" id="IPR051050">
    <property type="entry name" value="Lipid_II_flippase_MurJ/MviN"/>
</dbReference>
<gene>
    <name evidence="11" type="primary">murJ</name>
    <name evidence="11" type="ORF">ACFS5M_07895</name>
</gene>
<evidence type="ECO:0000256" key="3">
    <source>
        <dbReference type="ARBA" id="ARBA00022692"/>
    </source>
</evidence>
<keyword evidence="7 10" id="KW-0472">Membrane</keyword>
<protein>
    <submittedName>
        <fullName evidence="11">Murein biosynthesis integral membrane protein MurJ</fullName>
    </submittedName>
</protein>
<evidence type="ECO:0000256" key="10">
    <source>
        <dbReference type="SAM" id="Phobius"/>
    </source>
</evidence>
<name>A0ABW5WLM5_9FLAO</name>
<feature type="transmembrane region" description="Helical" evidence="10">
    <location>
        <begin position="279"/>
        <end position="300"/>
    </location>
</feature>
<keyword evidence="4" id="KW-0133">Cell shape</keyword>